<dbReference type="EMBL" id="CP023173">
    <property type="protein sequence ID" value="ASZ09234.1"/>
    <property type="molecule type" value="Genomic_DNA"/>
</dbReference>
<dbReference type="InterPro" id="IPR001584">
    <property type="entry name" value="Integrase_cat-core"/>
</dbReference>
<accession>A0A249SNJ0</accession>
<evidence type="ECO:0000259" key="2">
    <source>
        <dbReference type="PROSITE" id="PS50994"/>
    </source>
</evidence>
<protein>
    <recommendedName>
        <fullName evidence="2">Integrase catalytic domain-containing protein</fullName>
    </recommendedName>
</protein>
<dbReference type="InterPro" id="IPR050900">
    <property type="entry name" value="Transposase_IS3/IS150/IS904"/>
</dbReference>
<dbReference type="STRING" id="1336232.GCA_000518825_01200"/>
<evidence type="ECO:0000256" key="1">
    <source>
        <dbReference type="ARBA" id="ARBA00002286"/>
    </source>
</evidence>
<dbReference type="AlphaFoldDB" id="A0A249SNJ0"/>
<evidence type="ECO:0000313" key="4">
    <source>
        <dbReference type="Proteomes" id="UP000232229"/>
    </source>
</evidence>
<sequence length="316" mass="38166">MKRKMNSKDKLAFLKNNIDVIKYKKIDIVEFIVKNKLNEKYYISDLLEIFSVKRSYWDKYKNKVSYVKNKDYKLVKLIKEIFDNSLKQYGVRRIKKELELKFSLTVNHKKIRRILNEHELLSEYVIKIKSNRAKRYDHRNYRTENPRFAKDLINRNFRKSEKPNQIWYTDVTYLISENGKRYMSTFIDDFDKRVVGYHISNMNNTKLVIESLKNSITNSCITKEECKNLIIHSDRGIQYVSNEYKAYLKFLGIKSSMGQTGVTQDNIEIERFHSELKKGTIHNNSYFKFDINSYVDFVKNEWIPWYKKEVQKRNKN</sequence>
<comment type="function">
    <text evidence="1">Involved in the transposition of the insertion sequence.</text>
</comment>
<dbReference type="Pfam" id="PF00665">
    <property type="entry name" value="rve"/>
    <property type="match status" value="1"/>
</dbReference>
<evidence type="ECO:0000313" key="3">
    <source>
        <dbReference type="EMBL" id="ASZ09234.1"/>
    </source>
</evidence>
<dbReference type="InterPro" id="IPR048020">
    <property type="entry name" value="Transpos_IS3"/>
</dbReference>
<dbReference type="InterPro" id="IPR012337">
    <property type="entry name" value="RNaseH-like_sf"/>
</dbReference>
<proteinExistence type="predicted"/>
<keyword evidence="4" id="KW-1185">Reference proteome</keyword>
<gene>
    <name evidence="3" type="ORF">CK556_02625</name>
</gene>
<dbReference type="NCBIfam" id="NF033516">
    <property type="entry name" value="transpos_IS3"/>
    <property type="match status" value="1"/>
</dbReference>
<dbReference type="InterPro" id="IPR036397">
    <property type="entry name" value="RNaseH_sf"/>
</dbReference>
<dbReference type="SUPFAM" id="SSF53098">
    <property type="entry name" value="Ribonuclease H-like"/>
    <property type="match status" value="1"/>
</dbReference>
<dbReference type="Pfam" id="PF13276">
    <property type="entry name" value="HTH_21"/>
    <property type="match status" value="1"/>
</dbReference>
<feature type="domain" description="Integrase catalytic" evidence="2">
    <location>
        <begin position="159"/>
        <end position="316"/>
    </location>
</feature>
<dbReference type="Proteomes" id="UP000232229">
    <property type="component" value="Chromosome"/>
</dbReference>
<dbReference type="GO" id="GO:0003676">
    <property type="term" value="F:nucleic acid binding"/>
    <property type="evidence" value="ECO:0007669"/>
    <property type="project" value="InterPro"/>
</dbReference>
<dbReference type="Gene3D" id="3.30.420.10">
    <property type="entry name" value="Ribonuclease H-like superfamily/Ribonuclease H"/>
    <property type="match status" value="1"/>
</dbReference>
<dbReference type="PROSITE" id="PS50994">
    <property type="entry name" value="INTEGRASE"/>
    <property type="match status" value="1"/>
</dbReference>
<dbReference type="PANTHER" id="PTHR46889:SF5">
    <property type="entry name" value="INTEGRASE PROTEIN"/>
    <property type="match status" value="1"/>
</dbReference>
<reference evidence="3 4" key="1">
    <citation type="submission" date="2017-08" db="EMBL/GenBank/DDBJ databases">
        <title>Complete Genome Sequence of Mesoplasma chauliocola.</title>
        <authorList>
            <person name="Knight T.F.Jr."/>
            <person name="Citino T."/>
        </authorList>
    </citation>
    <scope>NUCLEOTIDE SEQUENCE [LARGE SCALE GENOMIC DNA]</scope>
    <source>
        <strain evidence="3 4">CHPA-2</strain>
    </source>
</reference>
<dbReference type="InterPro" id="IPR025948">
    <property type="entry name" value="HTH-like_dom"/>
</dbReference>
<name>A0A249SNJ0_9MOLU</name>
<dbReference type="PANTHER" id="PTHR46889">
    <property type="entry name" value="TRANSPOSASE INSF FOR INSERTION SEQUENCE IS3B-RELATED"/>
    <property type="match status" value="1"/>
</dbReference>
<dbReference type="GO" id="GO:0015074">
    <property type="term" value="P:DNA integration"/>
    <property type="evidence" value="ECO:0007669"/>
    <property type="project" value="InterPro"/>
</dbReference>
<dbReference type="RefSeq" id="WP_027875558.1">
    <property type="nucleotide sequence ID" value="NZ_CP023173.1"/>
</dbReference>
<organism evidence="3 4">
    <name type="scientific">Mesoplasma chauliocola</name>
    <dbReference type="NCBI Taxonomy" id="216427"/>
    <lineage>
        <taxon>Bacteria</taxon>
        <taxon>Bacillati</taxon>
        <taxon>Mycoplasmatota</taxon>
        <taxon>Mollicutes</taxon>
        <taxon>Entomoplasmatales</taxon>
        <taxon>Entomoplasmataceae</taxon>
        <taxon>Mesoplasma</taxon>
    </lineage>
</organism>
<dbReference type="KEGG" id="mchc:CK556_02625"/>